<keyword evidence="8" id="KW-1185">Reference proteome</keyword>
<feature type="domain" description="HTH iclR-type" evidence="5">
    <location>
        <begin position="10"/>
        <end position="73"/>
    </location>
</feature>
<keyword evidence="3" id="KW-0804">Transcription</keyword>
<sequence>MAVLEKADGAQALDRALTLLRLIGARSKHGLRLTEIVAQSGLTKPTVHRMLRALERNGFVEQNPATRLYHLGPEAFVLGVLATERFGIHRAAAGGLTRLSAASQDTVFLSVRRDGHSVCLERQEGSFPIRTHVLLAGDRHPLGVGAGSLAILSALDDADVEAVLAQNAAELAASYPTFSAELLRDSVAETRAQGFAFNPGLLLAGSWAVGVAVLDSAGSCLGALSISAIESRLGEDRRTELAALLKDEAQRLSQRLARPEPLAAGIEPARPPLRMRK</sequence>
<dbReference type="InterPro" id="IPR036390">
    <property type="entry name" value="WH_DNA-bd_sf"/>
</dbReference>
<dbReference type="Gene3D" id="3.30.450.40">
    <property type="match status" value="1"/>
</dbReference>
<proteinExistence type="predicted"/>
<keyword evidence="1" id="KW-0805">Transcription regulation</keyword>
<evidence type="ECO:0000313" key="7">
    <source>
        <dbReference type="EMBL" id="GAA0627587.1"/>
    </source>
</evidence>
<dbReference type="SUPFAM" id="SSF55781">
    <property type="entry name" value="GAF domain-like"/>
    <property type="match status" value="1"/>
</dbReference>
<reference evidence="8" key="1">
    <citation type="journal article" date="2019" name="Int. J. Syst. Evol. Microbiol.">
        <title>The Global Catalogue of Microorganisms (GCM) 10K type strain sequencing project: providing services to taxonomists for standard genome sequencing and annotation.</title>
        <authorList>
            <consortium name="The Broad Institute Genomics Platform"/>
            <consortium name="The Broad Institute Genome Sequencing Center for Infectious Disease"/>
            <person name="Wu L."/>
            <person name="Ma J."/>
        </authorList>
    </citation>
    <scope>NUCLEOTIDE SEQUENCE [LARGE SCALE GENOMIC DNA]</scope>
    <source>
        <strain evidence="8">JCM 12928</strain>
    </source>
</reference>
<dbReference type="Gene3D" id="1.10.10.10">
    <property type="entry name" value="Winged helix-like DNA-binding domain superfamily/Winged helix DNA-binding domain"/>
    <property type="match status" value="1"/>
</dbReference>
<dbReference type="SUPFAM" id="SSF46785">
    <property type="entry name" value="Winged helix' DNA-binding domain"/>
    <property type="match status" value="1"/>
</dbReference>
<dbReference type="PROSITE" id="PS51077">
    <property type="entry name" value="HTH_ICLR"/>
    <property type="match status" value="1"/>
</dbReference>
<organism evidence="7 8">
    <name type="scientific">Brevundimonas kwangchunensis</name>
    <dbReference type="NCBI Taxonomy" id="322163"/>
    <lineage>
        <taxon>Bacteria</taxon>
        <taxon>Pseudomonadati</taxon>
        <taxon>Pseudomonadota</taxon>
        <taxon>Alphaproteobacteria</taxon>
        <taxon>Caulobacterales</taxon>
        <taxon>Caulobacteraceae</taxon>
        <taxon>Brevundimonas</taxon>
    </lineage>
</organism>
<dbReference type="Pfam" id="PF01614">
    <property type="entry name" value="IclR_C"/>
    <property type="match status" value="1"/>
</dbReference>
<name>A0ABP3S6V8_9CAUL</name>
<dbReference type="InterPro" id="IPR005471">
    <property type="entry name" value="Tscrpt_reg_IclR_N"/>
</dbReference>
<evidence type="ECO:0000256" key="3">
    <source>
        <dbReference type="ARBA" id="ARBA00023163"/>
    </source>
</evidence>
<dbReference type="InterPro" id="IPR036388">
    <property type="entry name" value="WH-like_DNA-bd_sf"/>
</dbReference>
<dbReference type="InterPro" id="IPR050707">
    <property type="entry name" value="HTH_MetabolicPath_Reg"/>
</dbReference>
<evidence type="ECO:0000313" key="8">
    <source>
        <dbReference type="Proteomes" id="UP001501352"/>
    </source>
</evidence>
<evidence type="ECO:0000256" key="4">
    <source>
        <dbReference type="SAM" id="MobiDB-lite"/>
    </source>
</evidence>
<dbReference type="RefSeq" id="WP_343794386.1">
    <property type="nucleotide sequence ID" value="NZ_BAAAGA010000006.1"/>
</dbReference>
<dbReference type="EMBL" id="BAAAGA010000006">
    <property type="protein sequence ID" value="GAA0627587.1"/>
    <property type="molecule type" value="Genomic_DNA"/>
</dbReference>
<comment type="caution">
    <text evidence="7">The sequence shown here is derived from an EMBL/GenBank/DDBJ whole genome shotgun (WGS) entry which is preliminary data.</text>
</comment>
<dbReference type="Proteomes" id="UP001501352">
    <property type="component" value="Unassembled WGS sequence"/>
</dbReference>
<protein>
    <submittedName>
        <fullName evidence="7">IclR family transcriptional regulator</fullName>
    </submittedName>
</protein>
<feature type="domain" description="IclR-ED" evidence="6">
    <location>
        <begin position="74"/>
        <end position="258"/>
    </location>
</feature>
<dbReference type="PROSITE" id="PS51078">
    <property type="entry name" value="ICLR_ED"/>
    <property type="match status" value="1"/>
</dbReference>
<feature type="region of interest" description="Disordered" evidence="4">
    <location>
        <begin position="254"/>
        <end position="277"/>
    </location>
</feature>
<dbReference type="PANTHER" id="PTHR30136">
    <property type="entry name" value="HELIX-TURN-HELIX TRANSCRIPTIONAL REGULATOR, ICLR FAMILY"/>
    <property type="match status" value="1"/>
</dbReference>
<evidence type="ECO:0000256" key="2">
    <source>
        <dbReference type="ARBA" id="ARBA00023125"/>
    </source>
</evidence>
<dbReference type="PANTHER" id="PTHR30136:SF39">
    <property type="entry name" value="TRANSCRIPTIONAL REGULATORY PROTEIN"/>
    <property type="match status" value="1"/>
</dbReference>
<accession>A0ABP3S6V8</accession>
<gene>
    <name evidence="7" type="ORF">GCM10009422_25730</name>
</gene>
<evidence type="ECO:0000256" key="1">
    <source>
        <dbReference type="ARBA" id="ARBA00023015"/>
    </source>
</evidence>
<keyword evidence="2" id="KW-0238">DNA-binding</keyword>
<dbReference type="Pfam" id="PF09339">
    <property type="entry name" value="HTH_IclR"/>
    <property type="match status" value="1"/>
</dbReference>
<dbReference type="InterPro" id="IPR029016">
    <property type="entry name" value="GAF-like_dom_sf"/>
</dbReference>
<evidence type="ECO:0000259" key="6">
    <source>
        <dbReference type="PROSITE" id="PS51078"/>
    </source>
</evidence>
<evidence type="ECO:0000259" key="5">
    <source>
        <dbReference type="PROSITE" id="PS51077"/>
    </source>
</evidence>
<dbReference type="InterPro" id="IPR014757">
    <property type="entry name" value="Tscrpt_reg_IclR_C"/>
</dbReference>
<dbReference type="SMART" id="SM00346">
    <property type="entry name" value="HTH_ICLR"/>
    <property type="match status" value="1"/>
</dbReference>